<name>A0A8I6YDA8_HORVV</name>
<evidence type="ECO:0000313" key="3">
    <source>
        <dbReference type="Proteomes" id="UP000011116"/>
    </source>
</evidence>
<protein>
    <recommendedName>
        <fullName evidence="1">MACPF domain-containing protein</fullName>
    </recommendedName>
</protein>
<feature type="domain" description="MACPF" evidence="1">
    <location>
        <begin position="74"/>
        <end position="410"/>
    </location>
</feature>
<dbReference type="SMART" id="SM00457">
    <property type="entry name" value="MACPF"/>
    <property type="match status" value="1"/>
</dbReference>
<dbReference type="InterPro" id="IPR020864">
    <property type="entry name" value="MACPF"/>
</dbReference>
<reference evidence="2" key="2">
    <citation type="submission" date="2020-10" db="EMBL/GenBank/DDBJ databases">
        <authorList>
            <person name="Scholz U."/>
            <person name="Mascher M."/>
            <person name="Fiebig A."/>
        </authorList>
    </citation>
    <scope>NUCLEOTIDE SEQUENCE [LARGE SCALE GENOMIC DNA]</scope>
    <source>
        <strain evidence="2">cv. Morex</strain>
    </source>
</reference>
<organism evidence="2 3">
    <name type="scientific">Hordeum vulgare subsp. vulgare</name>
    <name type="common">Domesticated barley</name>
    <dbReference type="NCBI Taxonomy" id="112509"/>
    <lineage>
        <taxon>Eukaryota</taxon>
        <taxon>Viridiplantae</taxon>
        <taxon>Streptophyta</taxon>
        <taxon>Embryophyta</taxon>
        <taxon>Tracheophyta</taxon>
        <taxon>Spermatophyta</taxon>
        <taxon>Magnoliopsida</taxon>
        <taxon>Liliopsida</taxon>
        <taxon>Poales</taxon>
        <taxon>Poaceae</taxon>
        <taxon>BOP clade</taxon>
        <taxon>Pooideae</taxon>
        <taxon>Triticodae</taxon>
        <taxon>Triticeae</taxon>
        <taxon>Hordeinae</taxon>
        <taxon>Hordeum</taxon>
    </lineage>
</organism>
<evidence type="ECO:0000313" key="2">
    <source>
        <dbReference type="EnsemblPlants" id="HORVU.MOREX.r3.7HG0669230.1"/>
    </source>
</evidence>
<dbReference type="InterPro" id="IPR044663">
    <property type="entry name" value="CAD1/NSL1-like"/>
</dbReference>
<dbReference type="Pfam" id="PF01823">
    <property type="entry name" value="MACPF"/>
    <property type="match status" value="1"/>
</dbReference>
<evidence type="ECO:0000259" key="1">
    <source>
        <dbReference type="PROSITE" id="PS51412"/>
    </source>
</evidence>
<proteinExistence type="predicted"/>
<reference evidence="3" key="1">
    <citation type="journal article" date="2012" name="Nature">
        <title>A physical, genetic and functional sequence assembly of the barley genome.</title>
        <authorList>
            <consortium name="The International Barley Genome Sequencing Consortium"/>
            <person name="Mayer K.F."/>
            <person name="Waugh R."/>
            <person name="Brown J.W."/>
            <person name="Schulman A."/>
            <person name="Langridge P."/>
            <person name="Platzer M."/>
            <person name="Fincher G.B."/>
            <person name="Muehlbauer G.J."/>
            <person name="Sato K."/>
            <person name="Close T.J."/>
            <person name="Wise R.P."/>
            <person name="Stein N."/>
        </authorList>
    </citation>
    <scope>NUCLEOTIDE SEQUENCE [LARGE SCALE GENOMIC DNA]</scope>
    <source>
        <strain evidence="3">cv. Morex</strain>
    </source>
</reference>
<dbReference type="Gramene" id="HORVU.MOREX.r3.7HG0669230.1">
    <property type="protein sequence ID" value="HORVU.MOREX.r3.7HG0669230.1"/>
    <property type="gene ID" value="HORVU.MOREX.r3.7HG0669230"/>
</dbReference>
<reference evidence="2" key="3">
    <citation type="submission" date="2022-01" db="UniProtKB">
        <authorList>
            <consortium name="EnsemblPlants"/>
        </authorList>
    </citation>
    <scope>IDENTIFICATION</scope>
    <source>
        <strain evidence="2">subsp. vulgare</strain>
    </source>
</reference>
<sequence length="687" mass="74775">MHRQLQIDHRNLWPFPGSTSQATRDGQLDTSHAFDVLRNLLRLIRSIFTVHLVARFVDRFMVGRAMARARQVTGGGSEEMAAAVARAVSCLGTGVDMAGDLRLKHCKAAEGCLVARSGGKAAAAVSVPGIGAVPDVPSDVMCGKGNRIRIRSDVLEFNKMTELFNGRSSVAGKIPSGLFNACFGLDGGSWAQDASSTKCLALDGYFISLLDLRLDCRPLALAERVVADVPATWDPERIISFIDKYGTHIVVGVSMGGQDVVYVKQDRSSPLPESEIKEHLEKLGDQLFTGTCPMPASHSKSRDNNKTKQVPGAFNVFDGQLTQPRVEGMTSQVACKEGVTVIYSKRGGDTAARSHAEWLLTVPAKPDAIGFKLVPLTSLLKGVPGLGFLSHAINLYLRYKPPVEDLRYFLDFQHHRLWAPVLSDLPLALCSNRQGASQALHFSLVGSKLHVNSNQVIIPNLPVTGMRLHLEGKKNNRLGLHLQHLASSPSFINGRRDKPPVWRGSETISDERYHEPVQRRMFAHVCTAPVKYDPQWCSAHRRTAYVVSGVQLHVRAHDSTTVLHLRLMYTELVGYTVVQSKWAHNTARLSGKGSFLSKSFASAASSSGAAERDRQGPARVNVDSGVFAGGPPVPVGEQKLLKFVDTSQVTMGPQDAPGYWLVTGAKLDVQKGKISLHVKFSLLAPVS</sequence>
<dbReference type="EnsemblPlants" id="HORVU.MOREX.r3.7HG0669230.1">
    <property type="protein sequence ID" value="HORVU.MOREX.r3.7HG0669230.1"/>
    <property type="gene ID" value="HORVU.MOREX.r3.7HG0669230"/>
</dbReference>
<dbReference type="PROSITE" id="PS51412">
    <property type="entry name" value="MACPF_2"/>
    <property type="match status" value="1"/>
</dbReference>
<dbReference type="GO" id="GO:0009626">
    <property type="term" value="P:plant-type hypersensitive response"/>
    <property type="evidence" value="ECO:0000318"/>
    <property type="project" value="GO_Central"/>
</dbReference>
<dbReference type="Proteomes" id="UP000011116">
    <property type="component" value="Chromosome 7H"/>
</dbReference>
<dbReference type="AlphaFoldDB" id="A0A8I6YDA8"/>
<dbReference type="PANTHER" id="PTHR33199">
    <property type="entry name" value="MACPF DOMAIN-CONTAINING PROTEIN CAD1"/>
    <property type="match status" value="1"/>
</dbReference>
<dbReference type="PANTHER" id="PTHR33199:SF7">
    <property type="entry name" value="OS06G0251100 PROTEIN"/>
    <property type="match status" value="1"/>
</dbReference>
<accession>A0A8I6YDA8</accession>
<keyword evidence="3" id="KW-1185">Reference proteome</keyword>
<dbReference type="GO" id="GO:2000031">
    <property type="term" value="P:regulation of salicylic acid mediated signaling pathway"/>
    <property type="evidence" value="ECO:0007669"/>
    <property type="project" value="InterPro"/>
</dbReference>